<name>A0ABP7KQI7_9ACTN</name>
<feature type="compositionally biased region" description="Basic and acidic residues" evidence="1">
    <location>
        <begin position="32"/>
        <end position="50"/>
    </location>
</feature>
<dbReference type="Proteomes" id="UP001501563">
    <property type="component" value="Unassembled WGS sequence"/>
</dbReference>
<comment type="caution">
    <text evidence="2">The sequence shown here is derived from an EMBL/GenBank/DDBJ whole genome shotgun (WGS) entry which is preliminary data.</text>
</comment>
<sequence>MGAVGGAVRLGAKEEYVLLDTPTGSPAPTATRVKDARPGSRPAGVDRELL</sequence>
<evidence type="ECO:0000313" key="3">
    <source>
        <dbReference type="Proteomes" id="UP001501563"/>
    </source>
</evidence>
<gene>
    <name evidence="2" type="ORF">GCM10022207_60070</name>
</gene>
<dbReference type="EMBL" id="BAAAZA010000020">
    <property type="protein sequence ID" value="GAA3884832.1"/>
    <property type="molecule type" value="Genomic_DNA"/>
</dbReference>
<reference evidence="3" key="1">
    <citation type="journal article" date="2019" name="Int. J. Syst. Evol. Microbiol.">
        <title>The Global Catalogue of Microorganisms (GCM) 10K type strain sequencing project: providing services to taxonomists for standard genome sequencing and annotation.</title>
        <authorList>
            <consortium name="The Broad Institute Genomics Platform"/>
            <consortium name="The Broad Institute Genome Sequencing Center for Infectious Disease"/>
            <person name="Wu L."/>
            <person name="Ma J."/>
        </authorList>
    </citation>
    <scope>NUCLEOTIDE SEQUENCE [LARGE SCALE GENOMIC DNA]</scope>
    <source>
        <strain evidence="3">JCM 16578</strain>
    </source>
</reference>
<keyword evidence="3" id="KW-1185">Reference proteome</keyword>
<organism evidence="2 3">
    <name type="scientific">Streptomyces lannensis</name>
    <dbReference type="NCBI Taxonomy" id="766498"/>
    <lineage>
        <taxon>Bacteria</taxon>
        <taxon>Bacillati</taxon>
        <taxon>Actinomycetota</taxon>
        <taxon>Actinomycetes</taxon>
        <taxon>Kitasatosporales</taxon>
        <taxon>Streptomycetaceae</taxon>
        <taxon>Streptomyces</taxon>
    </lineage>
</organism>
<protein>
    <submittedName>
        <fullName evidence="2">Uncharacterized protein</fullName>
    </submittedName>
</protein>
<evidence type="ECO:0000313" key="2">
    <source>
        <dbReference type="EMBL" id="GAA3884832.1"/>
    </source>
</evidence>
<accession>A0ABP7KQI7</accession>
<evidence type="ECO:0000256" key="1">
    <source>
        <dbReference type="SAM" id="MobiDB-lite"/>
    </source>
</evidence>
<proteinExistence type="predicted"/>
<feature type="region of interest" description="Disordered" evidence="1">
    <location>
        <begin position="19"/>
        <end position="50"/>
    </location>
</feature>